<dbReference type="Proteomes" id="UP000239866">
    <property type="component" value="Unassembled WGS sequence"/>
</dbReference>
<keyword evidence="3" id="KW-1185">Reference proteome</keyword>
<evidence type="ECO:0000313" key="2">
    <source>
        <dbReference type="EMBL" id="PSF05058.1"/>
    </source>
</evidence>
<reference evidence="2 3" key="1">
    <citation type="submission" date="2018-03" db="EMBL/GenBank/DDBJ databases">
        <title>Marinobacter brunus sp. nov., a marine bacterium of Gamma-proteobacteria isolated from the surface seawater of the South China Sea.</title>
        <authorList>
            <person name="Cheng H."/>
            <person name="Wu Y.-H."/>
            <person name="Xamxidin M."/>
            <person name="Xu X.-W."/>
        </authorList>
    </citation>
    <scope>NUCLEOTIDE SEQUENCE [LARGE SCALE GENOMIC DNA]</scope>
    <source>
        <strain evidence="2 3">NH169-3</strain>
    </source>
</reference>
<dbReference type="InterPro" id="IPR046474">
    <property type="entry name" value="DUF6795"/>
</dbReference>
<name>A0A2T1K4V1_9GAMM</name>
<dbReference type="OrthoDB" id="6313843at2"/>
<proteinExistence type="predicted"/>
<protein>
    <recommendedName>
        <fullName evidence="1">DUF6795 domain-containing protein</fullName>
    </recommendedName>
</protein>
<evidence type="ECO:0000259" key="1">
    <source>
        <dbReference type="Pfam" id="PF20598"/>
    </source>
</evidence>
<dbReference type="AlphaFoldDB" id="A0A2T1K4V1"/>
<organism evidence="2 3">
    <name type="scientific">Marinobacter fuscus</name>
    <dbReference type="NCBI Taxonomy" id="2109942"/>
    <lineage>
        <taxon>Bacteria</taxon>
        <taxon>Pseudomonadati</taxon>
        <taxon>Pseudomonadota</taxon>
        <taxon>Gammaproteobacteria</taxon>
        <taxon>Pseudomonadales</taxon>
        <taxon>Marinobacteraceae</taxon>
        <taxon>Marinobacter</taxon>
    </lineage>
</organism>
<evidence type="ECO:0000313" key="3">
    <source>
        <dbReference type="Proteomes" id="UP000239866"/>
    </source>
</evidence>
<sequence length="142" mass="16364">MFGIFDKAEVHLSPEVRGVVTLGGEALSGVRVYRTLDYDREYKDWTVTDGEGRFSFPEMNIKSRRPKQLGDETRVRQVIGLDYEGKNYLLWYFVPGGITPRQAASDRLADMACELSVPETEQVFENKEHPDFPHSIFSICRW</sequence>
<dbReference type="EMBL" id="PXNP01000104">
    <property type="protein sequence ID" value="PSF05058.1"/>
    <property type="molecule type" value="Genomic_DNA"/>
</dbReference>
<comment type="caution">
    <text evidence="2">The sequence shown here is derived from an EMBL/GenBank/DDBJ whole genome shotgun (WGS) entry which is preliminary data.</text>
</comment>
<dbReference type="Pfam" id="PF20598">
    <property type="entry name" value="DUF6795"/>
    <property type="match status" value="1"/>
</dbReference>
<gene>
    <name evidence="2" type="ORF">C7H09_15745</name>
</gene>
<accession>A0A2T1K4V1</accession>
<feature type="domain" description="DUF6795" evidence="1">
    <location>
        <begin position="16"/>
        <end position="116"/>
    </location>
</feature>